<keyword evidence="2" id="KW-1185">Reference proteome</keyword>
<dbReference type="Proteomes" id="UP001549097">
    <property type="component" value="Unassembled WGS sequence"/>
</dbReference>
<sequence length="47" mass="5322">MVRTSIEKPIMSDIASNTVIPIPPYKLGARLVQKLEKEKYCVFTILS</sequence>
<dbReference type="EMBL" id="JBEPMP010000001">
    <property type="protein sequence ID" value="MET3729621.1"/>
    <property type="molecule type" value="Genomic_DNA"/>
</dbReference>
<comment type="caution">
    <text evidence="1">The sequence shown here is derived from an EMBL/GenBank/DDBJ whole genome shotgun (WGS) entry which is preliminary data.</text>
</comment>
<proteinExistence type="predicted"/>
<organism evidence="1 2">
    <name type="scientific">Fictibacillus halophilus</name>
    <dbReference type="NCBI Taxonomy" id="1610490"/>
    <lineage>
        <taxon>Bacteria</taxon>
        <taxon>Bacillati</taxon>
        <taxon>Bacillota</taxon>
        <taxon>Bacilli</taxon>
        <taxon>Bacillales</taxon>
        <taxon>Fictibacillaceae</taxon>
        <taxon>Fictibacillus</taxon>
    </lineage>
</organism>
<gene>
    <name evidence="1" type="ORF">ABID52_003202</name>
</gene>
<protein>
    <submittedName>
        <fullName evidence="1">Uncharacterized protein</fullName>
    </submittedName>
</protein>
<name>A0ABV2LM08_9BACL</name>
<evidence type="ECO:0000313" key="2">
    <source>
        <dbReference type="Proteomes" id="UP001549097"/>
    </source>
</evidence>
<accession>A0ABV2LM08</accession>
<reference evidence="1 2" key="1">
    <citation type="submission" date="2024-06" db="EMBL/GenBank/DDBJ databases">
        <title>Genomic Encyclopedia of Type Strains, Phase IV (KMG-IV): sequencing the most valuable type-strain genomes for metagenomic binning, comparative biology and taxonomic classification.</title>
        <authorList>
            <person name="Goeker M."/>
        </authorList>
    </citation>
    <scope>NUCLEOTIDE SEQUENCE [LARGE SCALE GENOMIC DNA]</scope>
    <source>
        <strain evidence="1 2">DSM 100124</strain>
    </source>
</reference>
<evidence type="ECO:0000313" key="1">
    <source>
        <dbReference type="EMBL" id="MET3729621.1"/>
    </source>
</evidence>